<keyword evidence="2" id="KW-0813">Transport</keyword>
<sequence length="377" mass="41076">MRTRVRESRDLLTALVYFSLFLDNVLLTVIVPILPDFLAQSGDAALPDNISTFNVPNGMLYTKTFDLHYVPNMLRKHPLAGPSVLNLTHQISSTVATVRKVNLDEENVSIGILLAVKALVQLIFNPIVGGSTAKFGYRIPIFFGTFNLLLAALVFAIGDSYISLVFARAVQGIGSACIGVCGMSLVAQLYPEEDKRSKIMGIVLGSVALGVLVGYPVGGCLYDFVGKAAPFYIVSIFIGVDLLLQCKFLELIVPIENMEDSSDNNTTTWWPLLTDLVVFVVVLAICISTSTMAILEPCLPIWLLTNLNPKKWQLGTVFIPDSVGYLLGTNFFGRVAYQVGQIKIAVFALIMVGLSCILVSFTLSQRSQPKNLLILCA</sequence>
<evidence type="ECO:0000256" key="2">
    <source>
        <dbReference type="ARBA" id="ARBA00022448"/>
    </source>
</evidence>
<evidence type="ECO:0000256" key="5">
    <source>
        <dbReference type="ARBA" id="ARBA00023136"/>
    </source>
</evidence>
<name>A0A6B2EGY0_9DIPT</name>
<feature type="transmembrane region" description="Helical" evidence="6">
    <location>
        <begin position="344"/>
        <end position="363"/>
    </location>
</feature>
<organism evidence="8">
    <name type="scientific">Phlebotomus kandelakii</name>
    <dbReference type="NCBI Taxonomy" id="1109342"/>
    <lineage>
        <taxon>Eukaryota</taxon>
        <taxon>Metazoa</taxon>
        <taxon>Ecdysozoa</taxon>
        <taxon>Arthropoda</taxon>
        <taxon>Hexapoda</taxon>
        <taxon>Insecta</taxon>
        <taxon>Pterygota</taxon>
        <taxon>Neoptera</taxon>
        <taxon>Endopterygota</taxon>
        <taxon>Diptera</taxon>
        <taxon>Nematocera</taxon>
        <taxon>Psychodoidea</taxon>
        <taxon>Psychodidae</taxon>
        <taxon>Phlebotomus</taxon>
        <taxon>Larroussius</taxon>
    </lineage>
</organism>
<evidence type="ECO:0000256" key="4">
    <source>
        <dbReference type="ARBA" id="ARBA00022989"/>
    </source>
</evidence>
<evidence type="ECO:0000256" key="1">
    <source>
        <dbReference type="ARBA" id="ARBA00004141"/>
    </source>
</evidence>
<dbReference type="Gene3D" id="1.20.1250.20">
    <property type="entry name" value="MFS general substrate transporter like domains"/>
    <property type="match status" value="1"/>
</dbReference>
<dbReference type="AlphaFoldDB" id="A0A6B2EGY0"/>
<evidence type="ECO:0000256" key="6">
    <source>
        <dbReference type="SAM" id="Phobius"/>
    </source>
</evidence>
<dbReference type="InterPro" id="IPR011701">
    <property type="entry name" value="MFS"/>
</dbReference>
<keyword evidence="5 6" id="KW-0472">Membrane</keyword>
<feature type="transmembrane region" description="Helical" evidence="6">
    <location>
        <begin position="229"/>
        <end position="249"/>
    </location>
</feature>
<evidence type="ECO:0000256" key="3">
    <source>
        <dbReference type="ARBA" id="ARBA00022692"/>
    </source>
</evidence>
<comment type="subcellular location">
    <subcellularLocation>
        <location evidence="1">Membrane</location>
        <topology evidence="1">Multi-pass membrane protein</topology>
    </subcellularLocation>
</comment>
<feature type="transmembrane region" description="Helical" evidence="6">
    <location>
        <begin position="314"/>
        <end position="332"/>
    </location>
</feature>
<accession>A0A6B2EGY0</accession>
<dbReference type="InterPro" id="IPR036259">
    <property type="entry name" value="MFS_trans_sf"/>
</dbReference>
<dbReference type="EMBL" id="GIFK01004738">
    <property type="protein sequence ID" value="NBJ62441.1"/>
    <property type="molecule type" value="Transcribed_RNA"/>
</dbReference>
<dbReference type="GO" id="GO:0043195">
    <property type="term" value="C:terminal bouton"/>
    <property type="evidence" value="ECO:0007669"/>
    <property type="project" value="TreeGrafter"/>
</dbReference>
<dbReference type="PROSITE" id="PS50850">
    <property type="entry name" value="MFS"/>
    <property type="match status" value="1"/>
</dbReference>
<feature type="transmembrane region" description="Helical" evidence="6">
    <location>
        <begin position="199"/>
        <end position="217"/>
    </location>
</feature>
<feature type="transmembrane region" description="Helical" evidence="6">
    <location>
        <begin position="12"/>
        <end position="34"/>
    </location>
</feature>
<dbReference type="GO" id="GO:0015842">
    <property type="term" value="P:aminergic neurotransmitter loading into synaptic vesicle"/>
    <property type="evidence" value="ECO:0007669"/>
    <property type="project" value="TreeGrafter"/>
</dbReference>
<reference evidence="8" key="1">
    <citation type="submission" date="2019-10" db="EMBL/GenBank/DDBJ databases">
        <title>Short sand fly seasons in Tbilisi, Georgia, hinder development of host immunity to saliva of the visceral leishmaniasis vector Phlebotomus kandelakii.</title>
        <authorList>
            <person name="Oliveira F."/>
            <person name="Giorgobiani E."/>
            <person name="Guimaraes-Costa A.B."/>
            <person name="Abdeladhim M."/>
            <person name="Oristian J."/>
            <person name="Tskhvaradze L."/>
            <person name="Tsertsvadze N."/>
            <person name="Zakalashvili M."/>
            <person name="Valenzuela J.G."/>
            <person name="Kamhawi S."/>
        </authorList>
    </citation>
    <scope>NUCLEOTIDE SEQUENCE</scope>
    <source>
        <strain evidence="8">Wild-capture in Tbilisi</strain>
        <tissue evidence="8">Salivary glands</tissue>
    </source>
</reference>
<dbReference type="Pfam" id="PF07690">
    <property type="entry name" value="MFS_1"/>
    <property type="match status" value="1"/>
</dbReference>
<keyword evidence="3 6" id="KW-0812">Transmembrane</keyword>
<dbReference type="InterPro" id="IPR020846">
    <property type="entry name" value="MFS_dom"/>
</dbReference>
<evidence type="ECO:0000259" key="7">
    <source>
        <dbReference type="PROSITE" id="PS50850"/>
    </source>
</evidence>
<dbReference type="PANTHER" id="PTHR23506">
    <property type="entry name" value="GH10249P"/>
    <property type="match status" value="1"/>
</dbReference>
<keyword evidence="4 6" id="KW-1133">Transmembrane helix</keyword>
<feature type="transmembrane region" description="Helical" evidence="6">
    <location>
        <begin position="169"/>
        <end position="187"/>
    </location>
</feature>
<feature type="transmembrane region" description="Helical" evidence="6">
    <location>
        <begin position="108"/>
        <end position="128"/>
    </location>
</feature>
<dbReference type="InterPro" id="IPR050930">
    <property type="entry name" value="MFS_Vesicular_Transporter"/>
</dbReference>
<dbReference type="SUPFAM" id="SSF103473">
    <property type="entry name" value="MFS general substrate transporter"/>
    <property type="match status" value="1"/>
</dbReference>
<feature type="transmembrane region" description="Helical" evidence="6">
    <location>
        <begin position="135"/>
        <end position="157"/>
    </location>
</feature>
<feature type="domain" description="Major facilitator superfamily (MFS) profile" evidence="7">
    <location>
        <begin position="12"/>
        <end position="377"/>
    </location>
</feature>
<feature type="transmembrane region" description="Helical" evidence="6">
    <location>
        <begin position="269"/>
        <end position="294"/>
    </location>
</feature>
<proteinExistence type="predicted"/>
<protein>
    <submittedName>
        <fullName evidence="8">Putative synaptic vesicular amine transporter</fullName>
    </submittedName>
</protein>
<dbReference type="PANTHER" id="PTHR23506:SF4">
    <property type="entry name" value="PORTABELLA"/>
    <property type="match status" value="1"/>
</dbReference>
<dbReference type="GO" id="GO:0005335">
    <property type="term" value="F:serotonin:sodium:chloride symporter activity"/>
    <property type="evidence" value="ECO:0007669"/>
    <property type="project" value="TreeGrafter"/>
</dbReference>
<dbReference type="GO" id="GO:0030672">
    <property type="term" value="C:synaptic vesicle membrane"/>
    <property type="evidence" value="ECO:0007669"/>
    <property type="project" value="TreeGrafter"/>
</dbReference>
<evidence type="ECO:0000313" key="8">
    <source>
        <dbReference type="EMBL" id="NBJ62441.1"/>
    </source>
</evidence>